<dbReference type="PANTHER" id="PTHR42961">
    <property type="entry name" value="IRON-SULFUR PROTEIN NUBPL"/>
    <property type="match status" value="1"/>
</dbReference>
<evidence type="ECO:0000313" key="6">
    <source>
        <dbReference type="EMBL" id="RZO24813.1"/>
    </source>
</evidence>
<dbReference type="Proteomes" id="UP000315498">
    <property type="component" value="Unassembled WGS sequence"/>
</dbReference>
<keyword evidence="2" id="KW-0547">Nucleotide-binding</keyword>
<dbReference type="GO" id="GO:0016226">
    <property type="term" value="P:iron-sulfur cluster assembly"/>
    <property type="evidence" value="ECO:0007669"/>
    <property type="project" value="InterPro"/>
</dbReference>
<dbReference type="Gene3D" id="3.40.50.300">
    <property type="entry name" value="P-loop containing nucleotide triphosphate hydrolases"/>
    <property type="match status" value="1"/>
</dbReference>
<reference evidence="6 7" key="1">
    <citation type="submission" date="2019-02" db="EMBL/GenBank/DDBJ databases">
        <title>Prokaryotic population dynamics and viral predation in marine succession experiment using metagenomics: the confinement effect.</title>
        <authorList>
            <person name="Haro-Moreno J.M."/>
            <person name="Rodriguez-Valera F."/>
            <person name="Lopez-Perez M."/>
        </authorList>
    </citation>
    <scope>NUCLEOTIDE SEQUENCE [LARGE SCALE GENOMIC DNA]</scope>
    <source>
        <strain evidence="6">MED-G161</strain>
    </source>
</reference>
<evidence type="ECO:0000256" key="5">
    <source>
        <dbReference type="ARBA" id="ARBA00023014"/>
    </source>
</evidence>
<accession>A0A520MUA4</accession>
<proteinExistence type="predicted"/>
<keyword evidence="1" id="KW-0479">Metal-binding</keyword>
<evidence type="ECO:0000256" key="2">
    <source>
        <dbReference type="ARBA" id="ARBA00022741"/>
    </source>
</evidence>
<evidence type="ECO:0000256" key="4">
    <source>
        <dbReference type="ARBA" id="ARBA00023004"/>
    </source>
</evidence>
<dbReference type="PANTHER" id="PTHR42961:SF2">
    <property type="entry name" value="IRON-SULFUR PROTEIN NUBPL"/>
    <property type="match status" value="1"/>
</dbReference>
<dbReference type="SUPFAM" id="SSF52540">
    <property type="entry name" value="P-loop containing nucleoside triphosphate hydrolases"/>
    <property type="match status" value="1"/>
</dbReference>
<dbReference type="InterPro" id="IPR033756">
    <property type="entry name" value="YlxH/NBP35"/>
</dbReference>
<evidence type="ECO:0000256" key="1">
    <source>
        <dbReference type="ARBA" id="ARBA00022723"/>
    </source>
</evidence>
<dbReference type="GO" id="GO:0046872">
    <property type="term" value="F:metal ion binding"/>
    <property type="evidence" value="ECO:0007669"/>
    <property type="project" value="UniProtKB-KW"/>
</dbReference>
<sequence length="226" mass="25311">MAIKKIIAIGSAKGGVGKSSMTASLAISLSKNNKVGILDADIYGPNQHLLFNTDTKPKFENKSIIPISKQGIQIISIGNILNSEEAAIWRGPMLSGAIKKLIHSTKWDDLDYLLIDMPPGTGDAYLTIFNELNVDHFILVTTENRLAISDLKKTITMLNKLNINILGYIRNNILNMQDKFDDTFFKSNDITHLGTFLFDKKIYNFDCEYNSDVSNEISKMIYIKTK</sequence>
<dbReference type="InterPro" id="IPR000808">
    <property type="entry name" value="Mrp-like_CS"/>
</dbReference>
<dbReference type="InterPro" id="IPR019591">
    <property type="entry name" value="Mrp/NBP35_ATP-bd"/>
</dbReference>
<dbReference type="GO" id="GO:0051539">
    <property type="term" value="F:4 iron, 4 sulfur cluster binding"/>
    <property type="evidence" value="ECO:0007669"/>
    <property type="project" value="TreeGrafter"/>
</dbReference>
<dbReference type="InterPro" id="IPR044304">
    <property type="entry name" value="NUBPL-like"/>
</dbReference>
<dbReference type="GO" id="GO:0005524">
    <property type="term" value="F:ATP binding"/>
    <property type="evidence" value="ECO:0007669"/>
    <property type="project" value="UniProtKB-KW"/>
</dbReference>
<keyword evidence="4" id="KW-0408">Iron</keyword>
<evidence type="ECO:0000256" key="3">
    <source>
        <dbReference type="ARBA" id="ARBA00022840"/>
    </source>
</evidence>
<dbReference type="CDD" id="cd02037">
    <property type="entry name" value="Mrp_NBP35"/>
    <property type="match status" value="1"/>
</dbReference>
<protein>
    <submittedName>
        <fullName evidence="6">ATP-binding protein</fullName>
    </submittedName>
</protein>
<keyword evidence="3 6" id="KW-0067">ATP-binding</keyword>
<comment type="caution">
    <text evidence="6">The sequence shown here is derived from an EMBL/GenBank/DDBJ whole genome shotgun (WGS) entry which is preliminary data.</text>
</comment>
<organism evidence="6 7">
    <name type="scientific">SAR86 cluster bacterium</name>
    <dbReference type="NCBI Taxonomy" id="2030880"/>
    <lineage>
        <taxon>Bacteria</taxon>
        <taxon>Pseudomonadati</taxon>
        <taxon>Pseudomonadota</taxon>
        <taxon>Gammaproteobacteria</taxon>
        <taxon>SAR86 cluster</taxon>
    </lineage>
</organism>
<dbReference type="AlphaFoldDB" id="A0A520MUA4"/>
<dbReference type="PROSITE" id="PS01215">
    <property type="entry name" value="MRP"/>
    <property type="match status" value="1"/>
</dbReference>
<name>A0A520MUA4_9GAMM</name>
<dbReference type="InterPro" id="IPR027417">
    <property type="entry name" value="P-loop_NTPase"/>
</dbReference>
<gene>
    <name evidence="6" type="ORF">EVA94_02250</name>
</gene>
<dbReference type="Pfam" id="PF10609">
    <property type="entry name" value="ParA"/>
    <property type="match status" value="1"/>
</dbReference>
<keyword evidence="5" id="KW-0411">Iron-sulfur</keyword>
<evidence type="ECO:0000313" key="7">
    <source>
        <dbReference type="Proteomes" id="UP000315498"/>
    </source>
</evidence>
<dbReference type="GO" id="GO:0140663">
    <property type="term" value="F:ATP-dependent FeS chaperone activity"/>
    <property type="evidence" value="ECO:0007669"/>
    <property type="project" value="InterPro"/>
</dbReference>
<dbReference type="EMBL" id="SHBG01000015">
    <property type="protein sequence ID" value="RZO24813.1"/>
    <property type="molecule type" value="Genomic_DNA"/>
</dbReference>